<keyword evidence="2" id="KW-1185">Reference proteome</keyword>
<gene>
    <name evidence="1" type="ORF">QYF61_001727</name>
</gene>
<organism evidence="1 2">
    <name type="scientific">Mycteria americana</name>
    <name type="common">Wood stork</name>
    <dbReference type="NCBI Taxonomy" id="33587"/>
    <lineage>
        <taxon>Eukaryota</taxon>
        <taxon>Metazoa</taxon>
        <taxon>Chordata</taxon>
        <taxon>Craniata</taxon>
        <taxon>Vertebrata</taxon>
        <taxon>Euteleostomi</taxon>
        <taxon>Archelosauria</taxon>
        <taxon>Archosauria</taxon>
        <taxon>Dinosauria</taxon>
        <taxon>Saurischia</taxon>
        <taxon>Theropoda</taxon>
        <taxon>Coelurosauria</taxon>
        <taxon>Aves</taxon>
        <taxon>Neognathae</taxon>
        <taxon>Neoaves</taxon>
        <taxon>Aequornithes</taxon>
        <taxon>Ciconiiformes</taxon>
        <taxon>Ciconiidae</taxon>
        <taxon>Mycteria</taxon>
    </lineage>
</organism>
<dbReference type="AlphaFoldDB" id="A0AAN7SI40"/>
<evidence type="ECO:0000313" key="1">
    <source>
        <dbReference type="EMBL" id="KAK4828993.1"/>
    </source>
</evidence>
<evidence type="ECO:0000313" key="2">
    <source>
        <dbReference type="Proteomes" id="UP001333110"/>
    </source>
</evidence>
<protein>
    <submittedName>
        <fullName evidence="1">Uncharacterized protein</fullName>
    </submittedName>
</protein>
<dbReference type="Proteomes" id="UP001333110">
    <property type="component" value="Unassembled WGS sequence"/>
</dbReference>
<dbReference type="EMBL" id="JAUNZN010000001">
    <property type="protein sequence ID" value="KAK4828993.1"/>
    <property type="molecule type" value="Genomic_DNA"/>
</dbReference>
<sequence length="268" mass="30445">MLPQPCTLVKGRTNSKLWDFGILARPLNGQSRARTEGGRSVAAPGMLVRLDLKWSPVTWLSIKGSLSRLAFAVPSVVDECMAESMESRSCGPALLLKCSGVLGKRYKVVQWILQMGFLAAYIYLTLGTSVRYHLFHGKLGLCPSSSRESTWRIKGKFRLDIRKRFFTESVVGHWNRLPREMKSQVWLRSVGMTAVENRKSLFTRRREWQQCRQQWCSLTQCSRIVSSEVRRSLQFHDAYIVVPSSEVLFGVFLCPTSAGAHNTLRLET</sequence>
<proteinExistence type="predicted"/>
<comment type="caution">
    <text evidence="1">The sequence shown here is derived from an EMBL/GenBank/DDBJ whole genome shotgun (WGS) entry which is preliminary data.</text>
</comment>
<reference evidence="1 2" key="1">
    <citation type="journal article" date="2023" name="J. Hered.">
        <title>Chromosome-level genome of the wood stork (Mycteria americana) provides insight into avian chromosome evolution.</title>
        <authorList>
            <person name="Flamio R. Jr."/>
            <person name="Ramstad K.M."/>
        </authorList>
    </citation>
    <scope>NUCLEOTIDE SEQUENCE [LARGE SCALE GENOMIC DNA]</scope>
    <source>
        <strain evidence="1">JAX WOST 10</strain>
    </source>
</reference>
<name>A0AAN7SI40_MYCAM</name>
<accession>A0AAN7SI40</accession>